<gene>
    <name evidence="2" type="ORF">AUEXF2481DRAFT_4619</name>
</gene>
<dbReference type="RefSeq" id="XP_013344053.1">
    <property type="nucleotide sequence ID" value="XM_013488599.1"/>
</dbReference>
<dbReference type="OrthoDB" id="2129362at2759"/>
<protein>
    <recommendedName>
        <fullName evidence="4">N-acetyltransferase domain-containing protein</fullName>
    </recommendedName>
</protein>
<dbReference type="EMBL" id="KL584758">
    <property type="protein sequence ID" value="KEQ95649.1"/>
    <property type="molecule type" value="Genomic_DNA"/>
</dbReference>
<dbReference type="AlphaFoldDB" id="A0A074YHX6"/>
<dbReference type="Proteomes" id="UP000030641">
    <property type="component" value="Unassembled WGS sequence"/>
</dbReference>
<dbReference type="InParanoid" id="A0A074YHX6"/>
<reference evidence="2 3" key="1">
    <citation type="journal article" date="2014" name="BMC Genomics">
        <title>Genome sequencing of four Aureobasidium pullulans varieties: biotechnological potential, stress tolerance, and description of new species.</title>
        <authorList>
            <person name="Gostin Ar C."/>
            <person name="Ohm R.A."/>
            <person name="Kogej T."/>
            <person name="Sonjak S."/>
            <person name="Turk M."/>
            <person name="Zajc J."/>
            <person name="Zalar P."/>
            <person name="Grube M."/>
            <person name="Sun H."/>
            <person name="Han J."/>
            <person name="Sharma A."/>
            <person name="Chiniquy J."/>
            <person name="Ngan C.Y."/>
            <person name="Lipzen A."/>
            <person name="Barry K."/>
            <person name="Grigoriev I.V."/>
            <person name="Gunde-Cimerman N."/>
        </authorList>
    </citation>
    <scope>NUCLEOTIDE SEQUENCE [LARGE SCALE GENOMIC DNA]</scope>
    <source>
        <strain evidence="2 3">EXF-2481</strain>
    </source>
</reference>
<evidence type="ECO:0008006" key="4">
    <source>
        <dbReference type="Google" id="ProtNLM"/>
    </source>
</evidence>
<dbReference type="GeneID" id="25368068"/>
<accession>A0A074YHX6</accession>
<evidence type="ECO:0000256" key="1">
    <source>
        <dbReference type="SAM" id="MobiDB-lite"/>
    </source>
</evidence>
<organism evidence="2 3">
    <name type="scientific">Aureobasidium subglaciale (strain EXF-2481)</name>
    <name type="common">Aureobasidium pullulans var. subglaciale</name>
    <dbReference type="NCBI Taxonomy" id="1043005"/>
    <lineage>
        <taxon>Eukaryota</taxon>
        <taxon>Fungi</taxon>
        <taxon>Dikarya</taxon>
        <taxon>Ascomycota</taxon>
        <taxon>Pezizomycotina</taxon>
        <taxon>Dothideomycetes</taxon>
        <taxon>Dothideomycetidae</taxon>
        <taxon>Dothideales</taxon>
        <taxon>Saccotheciaceae</taxon>
        <taxon>Aureobasidium</taxon>
    </lineage>
</organism>
<name>A0A074YHX6_AURSE</name>
<dbReference type="Gene3D" id="3.40.630.30">
    <property type="match status" value="1"/>
</dbReference>
<proteinExistence type="predicted"/>
<dbReference type="HOGENOM" id="CLU_017964_1_0_1"/>
<evidence type="ECO:0000313" key="2">
    <source>
        <dbReference type="EMBL" id="KEQ95649.1"/>
    </source>
</evidence>
<sequence length="492" mass="56013">MPGGKRQQKKASPWISDRELKKMTAGAAPPPVEGPAIDYGDEVDPQLFCQWGEHATPPIWDDRPVYQDRDLSKTIKEWQSKVPVESKPFGITSNVKGSTNFSFKVGQTNAPGGLLYFLPPKHDESLMCELVPRAWIPHNFESGQSLQSFWQQQISGAPQPQEESDFGDRKPFWDRYLTVNSAVQCFPAQPDYEECDTRRDRQIDKKGREMDRGSQGWTNRYLQDPDQFMKTRFDRKAGSAEGKQRDDEPPKASLFEETPMIENSLKPALHLSIRMAQVGDLPQITDIYNHYVKNSVCTMEMEQDLISITDMRNRLESARSGHLPFLVACSPVGYGGKKRHPDRFPCETVLGFAYADEYAGPRTAFRFSVEVALFALPGRKWARKGTSKCLMDKLLGLLDQFYIQRGGYQLDEDLGLGTQRLVSRIFLNYLNSEEDNTKEWMKPYLESWGFEEQTTIKKVGYKLGQVVDVTLFHRETGLVIVPSNPPIPPPKT</sequence>
<keyword evidence="3" id="KW-1185">Reference proteome</keyword>
<feature type="region of interest" description="Disordered" evidence="1">
    <location>
        <begin position="1"/>
        <end position="39"/>
    </location>
</feature>
<evidence type="ECO:0000313" key="3">
    <source>
        <dbReference type="Proteomes" id="UP000030641"/>
    </source>
</evidence>
<dbReference type="OMA" id="MELFVHP"/>